<feature type="region of interest" description="Disordered" evidence="1">
    <location>
        <begin position="168"/>
        <end position="187"/>
    </location>
</feature>
<feature type="signal peptide" evidence="2">
    <location>
        <begin position="1"/>
        <end position="15"/>
    </location>
</feature>
<proteinExistence type="predicted"/>
<dbReference type="Proteomes" id="UP000799770">
    <property type="component" value="Unassembled WGS sequence"/>
</dbReference>
<evidence type="ECO:0000256" key="2">
    <source>
        <dbReference type="SAM" id="SignalP"/>
    </source>
</evidence>
<sequence>MKLLRLLLLLPLAAAVVVREGRVEALKPSTFAAAAGPDDSLKETLLGHCPNAGCDHKMIECITGYMPFHTVPEAQSFCAKKVCKQGCSDCPFCTSKLSPKSPPTMRVPLPDACQQGCNNEFHACASGLPPTQPDAEQVCANKICHKLGCQQCGFCSPDTSFDDKSGMISRQETASESTSEGWCQRDDPEAMPCCDEC</sequence>
<reference evidence="3" key="1">
    <citation type="journal article" date="2020" name="Stud. Mycol.">
        <title>101 Dothideomycetes genomes: a test case for predicting lifestyles and emergence of pathogens.</title>
        <authorList>
            <person name="Haridas S."/>
            <person name="Albert R."/>
            <person name="Binder M."/>
            <person name="Bloem J."/>
            <person name="Labutti K."/>
            <person name="Salamov A."/>
            <person name="Andreopoulos B."/>
            <person name="Baker S."/>
            <person name="Barry K."/>
            <person name="Bills G."/>
            <person name="Bluhm B."/>
            <person name="Cannon C."/>
            <person name="Castanera R."/>
            <person name="Culley D."/>
            <person name="Daum C."/>
            <person name="Ezra D."/>
            <person name="Gonzalez J."/>
            <person name="Henrissat B."/>
            <person name="Kuo A."/>
            <person name="Liang C."/>
            <person name="Lipzen A."/>
            <person name="Lutzoni F."/>
            <person name="Magnuson J."/>
            <person name="Mondo S."/>
            <person name="Nolan M."/>
            <person name="Ohm R."/>
            <person name="Pangilinan J."/>
            <person name="Park H.-J."/>
            <person name="Ramirez L."/>
            <person name="Alfaro M."/>
            <person name="Sun H."/>
            <person name="Tritt A."/>
            <person name="Yoshinaga Y."/>
            <person name="Zwiers L.-H."/>
            <person name="Turgeon B."/>
            <person name="Goodwin S."/>
            <person name="Spatafora J."/>
            <person name="Crous P."/>
            <person name="Grigoriev I."/>
        </authorList>
    </citation>
    <scope>NUCLEOTIDE SEQUENCE</scope>
    <source>
        <strain evidence="3">CBS 627.86</strain>
    </source>
</reference>
<name>A0A6A5ZSB8_9PLEO</name>
<protein>
    <recommendedName>
        <fullName evidence="5">TNFR-Cys domain-containing protein</fullName>
    </recommendedName>
</protein>
<dbReference type="EMBL" id="ML977311">
    <property type="protein sequence ID" value="KAF2122389.1"/>
    <property type="molecule type" value="Genomic_DNA"/>
</dbReference>
<evidence type="ECO:0000256" key="1">
    <source>
        <dbReference type="SAM" id="MobiDB-lite"/>
    </source>
</evidence>
<gene>
    <name evidence="3" type="ORF">BDV96DRAFT_563407</name>
</gene>
<keyword evidence="2" id="KW-0732">Signal</keyword>
<keyword evidence="4" id="KW-1185">Reference proteome</keyword>
<feature type="compositionally biased region" description="Polar residues" evidence="1">
    <location>
        <begin position="168"/>
        <end position="181"/>
    </location>
</feature>
<evidence type="ECO:0000313" key="4">
    <source>
        <dbReference type="Proteomes" id="UP000799770"/>
    </source>
</evidence>
<accession>A0A6A5ZSB8</accession>
<evidence type="ECO:0008006" key="5">
    <source>
        <dbReference type="Google" id="ProtNLM"/>
    </source>
</evidence>
<evidence type="ECO:0000313" key="3">
    <source>
        <dbReference type="EMBL" id="KAF2122389.1"/>
    </source>
</evidence>
<dbReference type="AlphaFoldDB" id="A0A6A5ZSB8"/>
<organism evidence="3 4">
    <name type="scientific">Lophiotrema nucula</name>
    <dbReference type="NCBI Taxonomy" id="690887"/>
    <lineage>
        <taxon>Eukaryota</taxon>
        <taxon>Fungi</taxon>
        <taxon>Dikarya</taxon>
        <taxon>Ascomycota</taxon>
        <taxon>Pezizomycotina</taxon>
        <taxon>Dothideomycetes</taxon>
        <taxon>Pleosporomycetidae</taxon>
        <taxon>Pleosporales</taxon>
        <taxon>Lophiotremataceae</taxon>
        <taxon>Lophiotrema</taxon>
    </lineage>
</organism>
<feature type="chain" id="PRO_5025563488" description="TNFR-Cys domain-containing protein" evidence="2">
    <location>
        <begin position="16"/>
        <end position="197"/>
    </location>
</feature>